<evidence type="ECO:0000259" key="2">
    <source>
        <dbReference type="Pfam" id="PF12776"/>
    </source>
</evidence>
<protein>
    <recommendedName>
        <fullName evidence="2">Myb/SANT-like domain-containing protein</fullName>
    </recommendedName>
</protein>
<comment type="caution">
    <text evidence="3">The sequence shown here is derived from an EMBL/GenBank/DDBJ whole genome shotgun (WGS) entry which is preliminary data.</text>
</comment>
<sequence length="192" mass="21902">MDDVFIDALVAYQHAAPQLENHLPTVGAVCAAQRAVNSRFGKRLSYRYCVERLSHLRKRHTTFAWLIRREGVFWLARWKQVWAPDYVWDKVGRFVDVDVSTYVESVTSCKQEQPFALAYRWKPELKWNDLKIIFGCPDNDNETLSDENVETESDSSDADVELDSVSSSQATIVSVSDYDNEVSSASSVPKSE</sequence>
<reference evidence="3" key="1">
    <citation type="submission" date="2020-06" db="EMBL/GenBank/DDBJ databases">
        <authorList>
            <person name="Li T."/>
            <person name="Hu X."/>
            <person name="Zhang T."/>
            <person name="Song X."/>
            <person name="Zhang H."/>
            <person name="Dai N."/>
            <person name="Sheng W."/>
            <person name="Hou X."/>
            <person name="Wei L."/>
        </authorList>
    </citation>
    <scope>NUCLEOTIDE SEQUENCE</scope>
    <source>
        <strain evidence="3">3651</strain>
        <tissue evidence="3">Leaf</tissue>
    </source>
</reference>
<evidence type="ECO:0000313" key="4">
    <source>
        <dbReference type="Proteomes" id="UP001293254"/>
    </source>
</evidence>
<feature type="region of interest" description="Disordered" evidence="1">
    <location>
        <begin position="145"/>
        <end position="173"/>
    </location>
</feature>
<dbReference type="Proteomes" id="UP001293254">
    <property type="component" value="Unassembled WGS sequence"/>
</dbReference>
<dbReference type="EMBL" id="JACGWO010000011">
    <property type="protein sequence ID" value="KAK4415018.1"/>
    <property type="molecule type" value="Genomic_DNA"/>
</dbReference>
<keyword evidence="4" id="KW-1185">Reference proteome</keyword>
<feature type="compositionally biased region" description="Polar residues" evidence="1">
    <location>
        <begin position="164"/>
        <end position="173"/>
    </location>
</feature>
<name>A0AAE1XPA9_9LAMI</name>
<organism evidence="3 4">
    <name type="scientific">Sesamum alatum</name>
    <dbReference type="NCBI Taxonomy" id="300844"/>
    <lineage>
        <taxon>Eukaryota</taxon>
        <taxon>Viridiplantae</taxon>
        <taxon>Streptophyta</taxon>
        <taxon>Embryophyta</taxon>
        <taxon>Tracheophyta</taxon>
        <taxon>Spermatophyta</taxon>
        <taxon>Magnoliopsida</taxon>
        <taxon>eudicotyledons</taxon>
        <taxon>Gunneridae</taxon>
        <taxon>Pentapetalae</taxon>
        <taxon>asterids</taxon>
        <taxon>lamiids</taxon>
        <taxon>Lamiales</taxon>
        <taxon>Pedaliaceae</taxon>
        <taxon>Sesamum</taxon>
    </lineage>
</organism>
<dbReference type="AlphaFoldDB" id="A0AAE1XPA9"/>
<proteinExistence type="predicted"/>
<reference evidence="3" key="2">
    <citation type="journal article" date="2024" name="Plant">
        <title>Genomic evolution and insights into agronomic trait innovations of Sesamum species.</title>
        <authorList>
            <person name="Miao H."/>
            <person name="Wang L."/>
            <person name="Qu L."/>
            <person name="Liu H."/>
            <person name="Sun Y."/>
            <person name="Le M."/>
            <person name="Wang Q."/>
            <person name="Wei S."/>
            <person name="Zheng Y."/>
            <person name="Lin W."/>
            <person name="Duan Y."/>
            <person name="Cao H."/>
            <person name="Xiong S."/>
            <person name="Wang X."/>
            <person name="Wei L."/>
            <person name="Li C."/>
            <person name="Ma Q."/>
            <person name="Ju M."/>
            <person name="Zhao R."/>
            <person name="Li G."/>
            <person name="Mu C."/>
            <person name="Tian Q."/>
            <person name="Mei H."/>
            <person name="Zhang T."/>
            <person name="Gao T."/>
            <person name="Zhang H."/>
        </authorList>
    </citation>
    <scope>NUCLEOTIDE SEQUENCE</scope>
    <source>
        <strain evidence="3">3651</strain>
    </source>
</reference>
<evidence type="ECO:0000313" key="3">
    <source>
        <dbReference type="EMBL" id="KAK4415018.1"/>
    </source>
</evidence>
<gene>
    <name evidence="3" type="ORF">Salat_2608900</name>
</gene>
<feature type="compositionally biased region" description="Acidic residues" evidence="1">
    <location>
        <begin position="145"/>
        <end position="162"/>
    </location>
</feature>
<evidence type="ECO:0000256" key="1">
    <source>
        <dbReference type="SAM" id="MobiDB-lite"/>
    </source>
</evidence>
<dbReference type="Pfam" id="PF12776">
    <property type="entry name" value="Myb_DNA-bind_3"/>
    <property type="match status" value="1"/>
</dbReference>
<dbReference type="InterPro" id="IPR024752">
    <property type="entry name" value="Myb/SANT-like_dom"/>
</dbReference>
<feature type="domain" description="Myb/SANT-like" evidence="2">
    <location>
        <begin position="1"/>
        <end position="90"/>
    </location>
</feature>
<accession>A0AAE1XPA9</accession>